<feature type="non-terminal residue" evidence="1">
    <location>
        <position position="1"/>
    </location>
</feature>
<dbReference type="AlphaFoldDB" id="A0AAV2SXB0"/>
<comment type="caution">
    <text evidence="1">The sequence shown here is derived from an EMBL/GenBank/DDBJ whole genome shotgun (WGS) entry which is preliminary data.</text>
</comment>
<evidence type="ECO:0000313" key="2">
    <source>
        <dbReference type="Proteomes" id="UP001497623"/>
    </source>
</evidence>
<gene>
    <name evidence="1" type="ORF">MNOR_LOCUS41534</name>
</gene>
<evidence type="ECO:0000313" key="1">
    <source>
        <dbReference type="EMBL" id="CAL4249229.1"/>
    </source>
</evidence>
<keyword evidence="2" id="KW-1185">Reference proteome</keyword>
<accession>A0AAV2SXB0</accession>
<reference evidence="1 2" key="1">
    <citation type="submission" date="2024-05" db="EMBL/GenBank/DDBJ databases">
        <authorList>
            <person name="Wallberg A."/>
        </authorList>
    </citation>
    <scope>NUCLEOTIDE SEQUENCE [LARGE SCALE GENOMIC DNA]</scope>
</reference>
<sequence>ITDFKVTGQSDTYIDLEWTIGPSDMTVGKYTLVVDAFLSNDIPCPTEVCTYRVQYLSACSEHTFDLTPHYLVDGADTPTNTSTIKGNTEFALPEAPRDLTAVIGSMSCCMNVS</sequence>
<name>A0AAV2SXB0_MEGNR</name>
<dbReference type="EMBL" id="CAXKWB010157295">
    <property type="protein sequence ID" value="CAL4249229.1"/>
    <property type="molecule type" value="Genomic_DNA"/>
</dbReference>
<proteinExistence type="predicted"/>
<dbReference type="Proteomes" id="UP001497623">
    <property type="component" value="Unassembled WGS sequence"/>
</dbReference>
<organism evidence="1 2">
    <name type="scientific">Meganyctiphanes norvegica</name>
    <name type="common">Northern krill</name>
    <name type="synonym">Thysanopoda norvegica</name>
    <dbReference type="NCBI Taxonomy" id="48144"/>
    <lineage>
        <taxon>Eukaryota</taxon>
        <taxon>Metazoa</taxon>
        <taxon>Ecdysozoa</taxon>
        <taxon>Arthropoda</taxon>
        <taxon>Crustacea</taxon>
        <taxon>Multicrustacea</taxon>
        <taxon>Malacostraca</taxon>
        <taxon>Eumalacostraca</taxon>
        <taxon>Eucarida</taxon>
        <taxon>Euphausiacea</taxon>
        <taxon>Euphausiidae</taxon>
        <taxon>Meganyctiphanes</taxon>
    </lineage>
</organism>
<protein>
    <submittedName>
        <fullName evidence="1">Uncharacterized protein</fullName>
    </submittedName>
</protein>